<organism evidence="2">
    <name type="scientific">hydrothermal vent metagenome</name>
    <dbReference type="NCBI Taxonomy" id="652676"/>
    <lineage>
        <taxon>unclassified sequences</taxon>
        <taxon>metagenomes</taxon>
        <taxon>ecological metagenomes</taxon>
    </lineage>
</organism>
<protein>
    <recommendedName>
        <fullName evidence="1">Cyclic nucleotide-binding domain-containing protein</fullName>
    </recommendedName>
</protein>
<reference evidence="2" key="1">
    <citation type="submission" date="2018-06" db="EMBL/GenBank/DDBJ databases">
        <authorList>
            <person name="Zhirakovskaya E."/>
        </authorList>
    </citation>
    <scope>NUCLEOTIDE SEQUENCE</scope>
</reference>
<dbReference type="Pfam" id="PF00027">
    <property type="entry name" value="cNMP_binding"/>
    <property type="match status" value="1"/>
</dbReference>
<dbReference type="InterPro" id="IPR050503">
    <property type="entry name" value="cAMP-dep_PK_reg_su-like"/>
</dbReference>
<proteinExistence type="predicted"/>
<dbReference type="InterPro" id="IPR025497">
    <property type="entry name" value="PatA-like_N"/>
</dbReference>
<dbReference type="Pfam" id="PF14332">
    <property type="entry name" value="DUF4388"/>
    <property type="match status" value="1"/>
</dbReference>
<dbReference type="SMART" id="SM00100">
    <property type="entry name" value="cNMP"/>
    <property type="match status" value="1"/>
</dbReference>
<dbReference type="SUPFAM" id="SSF51206">
    <property type="entry name" value="cAMP-binding domain-like"/>
    <property type="match status" value="1"/>
</dbReference>
<accession>A0A3B0VJ64</accession>
<dbReference type="PANTHER" id="PTHR11635">
    <property type="entry name" value="CAMP-DEPENDENT PROTEIN KINASE REGULATORY CHAIN"/>
    <property type="match status" value="1"/>
</dbReference>
<dbReference type="InterPro" id="IPR000595">
    <property type="entry name" value="cNMP-bd_dom"/>
</dbReference>
<dbReference type="PROSITE" id="PS50042">
    <property type="entry name" value="CNMP_BINDING_3"/>
    <property type="match status" value="1"/>
</dbReference>
<dbReference type="AlphaFoldDB" id="A0A3B0VJ64"/>
<evidence type="ECO:0000259" key="1">
    <source>
        <dbReference type="PROSITE" id="PS50042"/>
    </source>
</evidence>
<feature type="domain" description="Cyclic nucleotide-binding" evidence="1">
    <location>
        <begin position="122"/>
        <end position="238"/>
    </location>
</feature>
<dbReference type="EMBL" id="UOEY01000105">
    <property type="protein sequence ID" value="VAW40590.1"/>
    <property type="molecule type" value="Genomic_DNA"/>
</dbReference>
<dbReference type="InterPro" id="IPR014710">
    <property type="entry name" value="RmlC-like_jellyroll"/>
</dbReference>
<dbReference type="InterPro" id="IPR018490">
    <property type="entry name" value="cNMP-bd_dom_sf"/>
</dbReference>
<name>A0A3B0VJ64_9ZZZZ</name>
<gene>
    <name evidence="2" type="ORF">MNBD_DELTA04-1346</name>
</gene>
<sequence>MEFCDAIFIVTEERQCPIYNVGDEFKVARDILTVPEIKPACLILVRQILRITTGQSVIQHSSVFGLKKVKFECGGCSGLIRFEFKKEREYATTQMKLLAAADKRKGHHELEEFKDQLQCFPVFAPLSDNDLYDLFTLLSFKKFAAGEIILHQGDPGKNLFIILSGKVAVIDEGGKTISELGPGGVLGEMSLLTGTPVATSVYAREETKLATLTSKDFKHVLHRYPVLHVFFYRLLIDRAGQENKKLETDINLGLSGDISEIHVVELFQLINSSQKTGTVRFKLADDVAEVLFNEGEVVHARYGDLMDRKAFFALLGVSSGQFTYYPGIPPAAQGYAVIGGFMGLVMEGMQLLDEEDESLRPEDGSDIYL</sequence>
<dbReference type="Gene3D" id="2.60.120.10">
    <property type="entry name" value="Jelly Rolls"/>
    <property type="match status" value="1"/>
</dbReference>
<dbReference type="CDD" id="cd00038">
    <property type="entry name" value="CAP_ED"/>
    <property type="match status" value="1"/>
</dbReference>
<dbReference type="GO" id="GO:0005952">
    <property type="term" value="C:cAMP-dependent protein kinase complex"/>
    <property type="evidence" value="ECO:0007669"/>
    <property type="project" value="InterPro"/>
</dbReference>
<dbReference type="PANTHER" id="PTHR11635:SF152">
    <property type="entry name" value="CAMP-DEPENDENT PROTEIN KINASE TYPE I REGULATORY SUBUNIT-RELATED"/>
    <property type="match status" value="1"/>
</dbReference>
<evidence type="ECO:0000313" key="2">
    <source>
        <dbReference type="EMBL" id="VAW40590.1"/>
    </source>
</evidence>
<dbReference type="GO" id="GO:0005829">
    <property type="term" value="C:cytosol"/>
    <property type="evidence" value="ECO:0007669"/>
    <property type="project" value="TreeGrafter"/>
</dbReference>